<dbReference type="Gene3D" id="3.40.50.10490">
    <property type="entry name" value="Glucose-6-phosphate isomerase like protein, domain 1"/>
    <property type="match status" value="1"/>
</dbReference>
<sequence length="244" mass="28356">MLMRFEERAHQYEYKLNDTDDQIIEYILNNKQEAVKLSIQALASALFTVPNTITRLSKKLGYDGYSQLKNNLKEELQNNIDQEGPYKNVMKTMELIDADKLSQVVRWLREANHVLLFGVGDTAPFCEMMAKNLKVTEKAADFELHRHETVHEIERMNADDVLFVISLSGETPLVLEMTTLAKKRRIKIISLTHFSHNSLERMADLQLYCYAPREEYNGYNITDRTPLMIVLRALSETYWSSSKK</sequence>
<dbReference type="Pfam" id="PF01380">
    <property type="entry name" value="SIS"/>
    <property type="match status" value="1"/>
</dbReference>
<dbReference type="GO" id="GO:0003677">
    <property type="term" value="F:DNA binding"/>
    <property type="evidence" value="ECO:0007669"/>
    <property type="project" value="UniProtKB-KW"/>
</dbReference>
<evidence type="ECO:0000256" key="2">
    <source>
        <dbReference type="ARBA" id="ARBA00023125"/>
    </source>
</evidence>
<dbReference type="InterPro" id="IPR009057">
    <property type="entry name" value="Homeodomain-like_sf"/>
</dbReference>
<dbReference type="CDD" id="cd05013">
    <property type="entry name" value="SIS_RpiR"/>
    <property type="match status" value="1"/>
</dbReference>
<evidence type="ECO:0000259" key="5">
    <source>
        <dbReference type="PROSITE" id="PS51464"/>
    </source>
</evidence>
<dbReference type="PANTHER" id="PTHR30514:SF1">
    <property type="entry name" value="HTH-TYPE TRANSCRIPTIONAL REGULATOR HEXR-RELATED"/>
    <property type="match status" value="1"/>
</dbReference>
<dbReference type="SUPFAM" id="SSF46689">
    <property type="entry name" value="Homeodomain-like"/>
    <property type="match status" value="1"/>
</dbReference>
<feature type="domain" description="HTH rpiR-type" evidence="4">
    <location>
        <begin position="3"/>
        <end position="79"/>
    </location>
</feature>
<dbReference type="AlphaFoldDB" id="A0A1G9YBD8"/>
<dbReference type="InterPro" id="IPR001347">
    <property type="entry name" value="SIS_dom"/>
</dbReference>
<dbReference type="GO" id="GO:0003700">
    <property type="term" value="F:DNA-binding transcription factor activity"/>
    <property type="evidence" value="ECO:0007669"/>
    <property type="project" value="InterPro"/>
</dbReference>
<feature type="domain" description="SIS" evidence="5">
    <location>
        <begin position="104"/>
        <end position="244"/>
    </location>
</feature>
<dbReference type="InterPro" id="IPR000281">
    <property type="entry name" value="HTH_RpiR"/>
</dbReference>
<dbReference type="PANTHER" id="PTHR30514">
    <property type="entry name" value="GLUCOKINASE"/>
    <property type="match status" value="1"/>
</dbReference>
<protein>
    <submittedName>
        <fullName evidence="6">Transcriptional regulator, RpiR family</fullName>
    </submittedName>
</protein>
<dbReference type="EMBL" id="FNHW01000001">
    <property type="protein sequence ID" value="SDN05845.1"/>
    <property type="molecule type" value="Genomic_DNA"/>
</dbReference>
<dbReference type="PROSITE" id="PS51464">
    <property type="entry name" value="SIS"/>
    <property type="match status" value="1"/>
</dbReference>
<dbReference type="Pfam" id="PF01418">
    <property type="entry name" value="HTH_6"/>
    <property type="match status" value="1"/>
</dbReference>
<evidence type="ECO:0000313" key="7">
    <source>
        <dbReference type="Proteomes" id="UP000199544"/>
    </source>
</evidence>
<dbReference type="InterPro" id="IPR035472">
    <property type="entry name" value="RpiR-like_SIS"/>
</dbReference>
<gene>
    <name evidence="6" type="ORF">SAMN04488137_3293</name>
</gene>
<keyword evidence="1" id="KW-0805">Transcription regulation</keyword>
<dbReference type="GO" id="GO:1901135">
    <property type="term" value="P:carbohydrate derivative metabolic process"/>
    <property type="evidence" value="ECO:0007669"/>
    <property type="project" value="InterPro"/>
</dbReference>
<organism evidence="6 7">
    <name type="scientific">Fictibacillus solisalsi</name>
    <dbReference type="NCBI Taxonomy" id="459525"/>
    <lineage>
        <taxon>Bacteria</taxon>
        <taxon>Bacillati</taxon>
        <taxon>Bacillota</taxon>
        <taxon>Bacilli</taxon>
        <taxon>Bacillales</taxon>
        <taxon>Fictibacillaceae</taxon>
        <taxon>Fictibacillus</taxon>
    </lineage>
</organism>
<keyword evidence="3" id="KW-0804">Transcription</keyword>
<name>A0A1G9YBD8_9BACL</name>
<dbReference type="Gene3D" id="1.10.10.10">
    <property type="entry name" value="Winged helix-like DNA-binding domain superfamily/Winged helix DNA-binding domain"/>
    <property type="match status" value="1"/>
</dbReference>
<keyword evidence="7" id="KW-1185">Reference proteome</keyword>
<proteinExistence type="predicted"/>
<dbReference type="InterPro" id="IPR046348">
    <property type="entry name" value="SIS_dom_sf"/>
</dbReference>
<dbReference type="STRING" id="459525.SAMN04488137_3293"/>
<keyword evidence="2" id="KW-0238">DNA-binding</keyword>
<dbReference type="Proteomes" id="UP000199544">
    <property type="component" value="Unassembled WGS sequence"/>
</dbReference>
<evidence type="ECO:0000256" key="1">
    <source>
        <dbReference type="ARBA" id="ARBA00023015"/>
    </source>
</evidence>
<evidence type="ECO:0000313" key="6">
    <source>
        <dbReference type="EMBL" id="SDN05845.1"/>
    </source>
</evidence>
<reference evidence="7" key="1">
    <citation type="submission" date="2016-10" db="EMBL/GenBank/DDBJ databases">
        <authorList>
            <person name="Varghese N."/>
            <person name="Submissions S."/>
        </authorList>
    </citation>
    <scope>NUCLEOTIDE SEQUENCE [LARGE SCALE GENOMIC DNA]</scope>
    <source>
        <strain evidence="7">CGMCC 1.6854</strain>
    </source>
</reference>
<accession>A0A1G9YBD8</accession>
<dbReference type="GO" id="GO:0097367">
    <property type="term" value="F:carbohydrate derivative binding"/>
    <property type="evidence" value="ECO:0007669"/>
    <property type="project" value="InterPro"/>
</dbReference>
<dbReference type="PROSITE" id="PS51071">
    <property type="entry name" value="HTH_RPIR"/>
    <property type="match status" value="1"/>
</dbReference>
<dbReference type="InterPro" id="IPR047640">
    <property type="entry name" value="RpiR-like"/>
</dbReference>
<dbReference type="SUPFAM" id="SSF53697">
    <property type="entry name" value="SIS domain"/>
    <property type="match status" value="1"/>
</dbReference>
<evidence type="ECO:0000259" key="4">
    <source>
        <dbReference type="PROSITE" id="PS51071"/>
    </source>
</evidence>
<dbReference type="InterPro" id="IPR036388">
    <property type="entry name" value="WH-like_DNA-bd_sf"/>
</dbReference>
<evidence type="ECO:0000256" key="3">
    <source>
        <dbReference type="ARBA" id="ARBA00023163"/>
    </source>
</evidence>